<evidence type="ECO:0000259" key="2">
    <source>
        <dbReference type="Pfam" id="PF10756"/>
    </source>
</evidence>
<keyword evidence="1" id="KW-0472">Membrane</keyword>
<feature type="domain" description="Low molecular weight protein antigen 6 PH" evidence="2">
    <location>
        <begin position="75"/>
        <end position="144"/>
    </location>
</feature>
<organism evidence="3 4">
    <name type="scientific">Plantactinospora mayteni</name>
    <dbReference type="NCBI Taxonomy" id="566021"/>
    <lineage>
        <taxon>Bacteria</taxon>
        <taxon>Bacillati</taxon>
        <taxon>Actinomycetota</taxon>
        <taxon>Actinomycetes</taxon>
        <taxon>Micromonosporales</taxon>
        <taxon>Micromonosporaceae</taxon>
        <taxon>Plantactinospora</taxon>
    </lineage>
</organism>
<proteinExistence type="predicted"/>
<accession>A0ABQ4F1S3</accession>
<dbReference type="InterPro" id="IPR019692">
    <property type="entry name" value="CFP-6_PH"/>
</dbReference>
<dbReference type="EMBL" id="BONX01000058">
    <property type="protein sequence ID" value="GIH00859.1"/>
    <property type="molecule type" value="Genomic_DNA"/>
</dbReference>
<gene>
    <name evidence="3" type="ORF">Pma05_74310</name>
</gene>
<evidence type="ECO:0000313" key="3">
    <source>
        <dbReference type="EMBL" id="GIH00859.1"/>
    </source>
</evidence>
<keyword evidence="1" id="KW-1133">Transmembrane helix</keyword>
<comment type="caution">
    <text evidence="3">The sequence shown here is derived from an EMBL/GenBank/DDBJ whole genome shotgun (WGS) entry which is preliminary data.</text>
</comment>
<keyword evidence="4" id="KW-1185">Reference proteome</keyword>
<name>A0ABQ4F1S3_9ACTN</name>
<protein>
    <recommendedName>
        <fullName evidence="2">Low molecular weight protein antigen 6 PH domain-containing protein</fullName>
    </recommendedName>
</protein>
<sequence>MDREPSRLTPSLTARPHRMRQAAVVASPLILLAYIWWGATLSGTVSNGGALTEEDKWALMGMGPIVALLALLPLRLRVDADSQAVRVRGFHRDLTLPWTAVTAVEFKRNRPWASLLVSNGESVHLLAIQVFDGPRAVTAIRELRALHHAAQTSASTGGQTS</sequence>
<feature type="transmembrane region" description="Helical" evidence="1">
    <location>
        <begin position="57"/>
        <end position="76"/>
    </location>
</feature>
<keyword evidence="1" id="KW-0812">Transmembrane</keyword>
<reference evidence="3 4" key="1">
    <citation type="submission" date="2021-01" db="EMBL/GenBank/DDBJ databases">
        <title>Whole genome shotgun sequence of Plantactinospora mayteni NBRC 109088.</title>
        <authorList>
            <person name="Komaki H."/>
            <person name="Tamura T."/>
        </authorList>
    </citation>
    <scope>NUCLEOTIDE SEQUENCE [LARGE SCALE GENOMIC DNA]</scope>
    <source>
        <strain evidence="3 4">NBRC 109088</strain>
    </source>
</reference>
<dbReference type="Proteomes" id="UP000621500">
    <property type="component" value="Unassembled WGS sequence"/>
</dbReference>
<dbReference type="Pfam" id="PF10756">
    <property type="entry name" value="bPH_6"/>
    <property type="match status" value="1"/>
</dbReference>
<feature type="transmembrane region" description="Helical" evidence="1">
    <location>
        <begin position="21"/>
        <end position="37"/>
    </location>
</feature>
<evidence type="ECO:0000313" key="4">
    <source>
        <dbReference type="Proteomes" id="UP000621500"/>
    </source>
</evidence>
<dbReference type="RefSeq" id="WP_203862147.1">
    <property type="nucleotide sequence ID" value="NZ_BAAAZQ010000018.1"/>
</dbReference>
<evidence type="ECO:0000256" key="1">
    <source>
        <dbReference type="SAM" id="Phobius"/>
    </source>
</evidence>